<gene>
    <name evidence="3" type="primary">FKBP3</name>
</gene>
<dbReference type="Proteomes" id="UP000001073">
    <property type="component" value="Chromosome 1a"/>
</dbReference>
<sequence>MAAAVPQRAWTVEQLRSEQLPKKDIIKFLQEHGSDSAGVQWRDLGSLQPLPPGFKRFSCLCLPSSWDYRRVTPHQVNFLYF</sequence>
<dbReference type="AlphaFoldDB" id="A0A2I3H8J5"/>
<protein>
    <submittedName>
        <fullName evidence="3">FKBP prolyl isomerase 3</fullName>
    </submittedName>
</protein>
<keyword evidence="4" id="KW-1185">Reference proteome</keyword>
<dbReference type="GeneTree" id="ENSGT00940000154514"/>
<dbReference type="InterPro" id="IPR041200">
    <property type="entry name" value="FKBP3_BTHB"/>
</dbReference>
<proteinExistence type="predicted"/>
<dbReference type="Pfam" id="PF18410">
    <property type="entry name" value="BTHB"/>
    <property type="match status" value="1"/>
</dbReference>
<dbReference type="EMBL" id="ADFV01018117">
    <property type="status" value="NOT_ANNOTATED_CDS"/>
    <property type="molecule type" value="Genomic_DNA"/>
</dbReference>
<dbReference type="EMBL" id="ADFV01018114">
    <property type="status" value="NOT_ANNOTATED_CDS"/>
    <property type="molecule type" value="Genomic_DNA"/>
</dbReference>
<reference evidence="3" key="3">
    <citation type="submission" date="2025-09" db="UniProtKB">
        <authorList>
            <consortium name="Ensembl"/>
        </authorList>
    </citation>
    <scope>IDENTIFICATION</scope>
</reference>
<reference evidence="3 4" key="1">
    <citation type="submission" date="2012-10" db="EMBL/GenBank/DDBJ databases">
        <authorList>
            <consortium name="Gibbon Genome Sequencing Consortium"/>
        </authorList>
    </citation>
    <scope>NUCLEOTIDE SEQUENCE [LARGE SCALE GENOMIC DNA]</scope>
</reference>
<dbReference type="PANTHER" id="PTHR46254">
    <property type="entry name" value="PROTEIN GVQW1-RELATED"/>
    <property type="match status" value="1"/>
</dbReference>
<evidence type="ECO:0000256" key="1">
    <source>
        <dbReference type="ARBA" id="ARBA00022553"/>
    </source>
</evidence>
<feature type="domain" description="FKBP3 basic tilted helix bundle" evidence="2">
    <location>
        <begin position="6"/>
        <end position="36"/>
    </location>
</feature>
<evidence type="ECO:0000313" key="4">
    <source>
        <dbReference type="Proteomes" id="UP000001073"/>
    </source>
</evidence>
<name>A0A2I3H8J5_NOMLE</name>
<evidence type="ECO:0000313" key="3">
    <source>
        <dbReference type="Ensembl" id="ENSNLEP00000039953.1"/>
    </source>
</evidence>
<evidence type="ECO:0000259" key="2">
    <source>
        <dbReference type="Pfam" id="PF18410"/>
    </source>
</evidence>
<reference evidence="3" key="2">
    <citation type="submission" date="2025-08" db="UniProtKB">
        <authorList>
            <consortium name="Ensembl"/>
        </authorList>
    </citation>
    <scope>IDENTIFICATION</scope>
</reference>
<dbReference type="Gene3D" id="1.10.720.80">
    <property type="match status" value="1"/>
</dbReference>
<dbReference type="EMBL" id="ADFV01018116">
    <property type="status" value="NOT_ANNOTATED_CDS"/>
    <property type="molecule type" value="Genomic_DNA"/>
</dbReference>
<accession>A0A2I3H8J5</accession>
<dbReference type="Ensembl" id="ENSNLET00000004018.2">
    <property type="protein sequence ID" value="ENSNLEP00000039953.1"/>
    <property type="gene ID" value="ENSNLEG00000004392.2"/>
</dbReference>
<dbReference type="EMBL" id="ADFV01018115">
    <property type="status" value="NOT_ANNOTATED_CDS"/>
    <property type="molecule type" value="Genomic_DNA"/>
</dbReference>
<keyword evidence="1" id="KW-0597">Phosphoprotein</keyword>
<dbReference type="EMBL" id="ADFV01018118">
    <property type="status" value="NOT_ANNOTATED_CDS"/>
    <property type="molecule type" value="Genomic_DNA"/>
</dbReference>
<organism evidence="3 4">
    <name type="scientific">Nomascus leucogenys</name>
    <name type="common">Northern white-cheeked gibbon</name>
    <name type="synonym">Hylobates leucogenys</name>
    <dbReference type="NCBI Taxonomy" id="61853"/>
    <lineage>
        <taxon>Eukaryota</taxon>
        <taxon>Metazoa</taxon>
        <taxon>Chordata</taxon>
        <taxon>Craniata</taxon>
        <taxon>Vertebrata</taxon>
        <taxon>Euteleostomi</taxon>
        <taxon>Mammalia</taxon>
        <taxon>Eutheria</taxon>
        <taxon>Euarchontoglires</taxon>
        <taxon>Primates</taxon>
        <taxon>Haplorrhini</taxon>
        <taxon>Catarrhini</taxon>
        <taxon>Hylobatidae</taxon>
        <taxon>Nomascus</taxon>
    </lineage>
</organism>
<dbReference type="EMBL" id="ADFV01018113">
    <property type="status" value="NOT_ANNOTATED_CDS"/>
    <property type="molecule type" value="Genomic_DNA"/>
</dbReference>